<reference evidence="3" key="1">
    <citation type="submission" date="2012-12" db="EMBL/GenBank/DDBJ databases">
        <authorList>
            <person name="Hellsten U."/>
            <person name="Grimwood J."/>
            <person name="Chapman J.A."/>
            <person name="Shapiro H."/>
            <person name="Aerts A."/>
            <person name="Otillar R.P."/>
            <person name="Terry A.Y."/>
            <person name="Boore J.L."/>
            <person name="Simakov O."/>
            <person name="Marletaz F."/>
            <person name="Cho S.-J."/>
            <person name="Edsinger-Gonzales E."/>
            <person name="Havlak P."/>
            <person name="Kuo D.-H."/>
            <person name="Larsson T."/>
            <person name="Lv J."/>
            <person name="Arendt D."/>
            <person name="Savage R."/>
            <person name="Osoegawa K."/>
            <person name="de Jong P."/>
            <person name="Lindberg D.R."/>
            <person name="Seaver E.C."/>
            <person name="Weisblat D.A."/>
            <person name="Putnam N.H."/>
            <person name="Grigoriev I.V."/>
            <person name="Rokhsar D.S."/>
        </authorList>
    </citation>
    <scope>NUCLEOTIDE SEQUENCE</scope>
    <source>
        <strain evidence="3">I ESC-2004</strain>
    </source>
</reference>
<dbReference type="Proteomes" id="UP000014760">
    <property type="component" value="Unassembled WGS sequence"/>
</dbReference>
<evidence type="ECO:0000313" key="3">
    <source>
        <dbReference type="Proteomes" id="UP000014760"/>
    </source>
</evidence>
<dbReference type="EMBL" id="AMQN01002366">
    <property type="status" value="NOT_ANNOTATED_CDS"/>
    <property type="molecule type" value="Genomic_DNA"/>
</dbReference>
<proteinExistence type="predicted"/>
<reference evidence="2" key="3">
    <citation type="submission" date="2015-06" db="UniProtKB">
        <authorList>
            <consortium name="EnsemblMetazoa"/>
        </authorList>
    </citation>
    <scope>IDENTIFICATION</scope>
</reference>
<dbReference type="OrthoDB" id="8039770at2759"/>
<sequence>MAGNWIQTMSPFDCDSDRSTVARWENVLKGKLNTHFRPLRDTARCVFLFHEEVEKATETTDQYCTRLQAMTNHYRFGDNGTEIRAQILQKTTNKSLQREILKHPNWTLNDVLQKACLLEAHKAQACDIKKANDRKTGPWNSQQDDKTVEVQGKLFKRKTRTIKETKSKVYRKFSVPQMWRRMDSERLPLAEQGPKLALLTVERCRGCRCRWIS</sequence>
<evidence type="ECO:0008006" key="4">
    <source>
        <dbReference type="Google" id="ProtNLM"/>
    </source>
</evidence>
<dbReference type="EnsemblMetazoa" id="CapteT186705">
    <property type="protein sequence ID" value="CapteP186705"/>
    <property type="gene ID" value="CapteG186705"/>
</dbReference>
<organism evidence="1">
    <name type="scientific">Capitella teleta</name>
    <name type="common">Polychaete worm</name>
    <dbReference type="NCBI Taxonomy" id="283909"/>
    <lineage>
        <taxon>Eukaryota</taxon>
        <taxon>Metazoa</taxon>
        <taxon>Spiralia</taxon>
        <taxon>Lophotrochozoa</taxon>
        <taxon>Annelida</taxon>
        <taxon>Polychaeta</taxon>
        <taxon>Sedentaria</taxon>
        <taxon>Scolecida</taxon>
        <taxon>Capitellidae</taxon>
        <taxon>Capitella</taxon>
    </lineage>
</organism>
<protein>
    <recommendedName>
        <fullName evidence="4">Retrotransposon gag domain-containing protein</fullName>
    </recommendedName>
</protein>
<reference evidence="1 3" key="2">
    <citation type="journal article" date="2013" name="Nature">
        <title>Insights into bilaterian evolution from three spiralian genomes.</title>
        <authorList>
            <person name="Simakov O."/>
            <person name="Marletaz F."/>
            <person name="Cho S.J."/>
            <person name="Edsinger-Gonzales E."/>
            <person name="Havlak P."/>
            <person name="Hellsten U."/>
            <person name="Kuo D.H."/>
            <person name="Larsson T."/>
            <person name="Lv J."/>
            <person name="Arendt D."/>
            <person name="Savage R."/>
            <person name="Osoegawa K."/>
            <person name="de Jong P."/>
            <person name="Grimwood J."/>
            <person name="Chapman J.A."/>
            <person name="Shapiro H."/>
            <person name="Aerts A."/>
            <person name="Otillar R.P."/>
            <person name="Terry A.Y."/>
            <person name="Boore J.L."/>
            <person name="Grigoriev I.V."/>
            <person name="Lindberg D.R."/>
            <person name="Seaver E.C."/>
            <person name="Weisblat D.A."/>
            <person name="Putnam N.H."/>
            <person name="Rokhsar D.S."/>
        </authorList>
    </citation>
    <scope>NUCLEOTIDE SEQUENCE</scope>
    <source>
        <strain evidence="1 3">I ESC-2004</strain>
    </source>
</reference>
<accession>R7TX17</accession>
<evidence type="ECO:0000313" key="2">
    <source>
        <dbReference type="EnsemblMetazoa" id="CapteP186705"/>
    </source>
</evidence>
<dbReference type="EMBL" id="AMQN01002365">
    <property type="status" value="NOT_ANNOTATED_CDS"/>
    <property type="molecule type" value="Genomic_DNA"/>
</dbReference>
<name>R7TX17_CAPTE</name>
<gene>
    <name evidence="1" type="ORF">CAPTEDRAFT_186705</name>
</gene>
<dbReference type="AlphaFoldDB" id="R7TX17"/>
<dbReference type="HOGENOM" id="CLU_1295480_0_0_1"/>
<evidence type="ECO:0000313" key="1">
    <source>
        <dbReference type="EMBL" id="ELT95981.1"/>
    </source>
</evidence>
<keyword evidence="3" id="KW-1185">Reference proteome</keyword>
<dbReference type="STRING" id="283909.R7TX17"/>
<dbReference type="EMBL" id="KB308962">
    <property type="protein sequence ID" value="ELT95981.1"/>
    <property type="molecule type" value="Genomic_DNA"/>
</dbReference>